<reference evidence="5" key="1">
    <citation type="submission" date="2018-12" db="EMBL/GenBank/DDBJ databases">
        <title>Complete genome sequences of twenty non-typhoidal Salmonella isolates from Rwanda.</title>
        <authorList>
            <person name="Byukusenge M."/>
            <person name="Li L."/>
            <person name="Subhashinie K."/>
            <person name="Nzayirambaho M."/>
            <person name="Kuchipudi S.V."/>
            <person name="Jayarao B.M."/>
        </authorList>
    </citation>
    <scope>NUCLEOTIDE SEQUENCE</scope>
    <source>
        <strain evidence="5">RSE02</strain>
        <strain evidence="4">RSE08</strain>
        <strain evidence="2">RSE28</strain>
        <strain evidence="3">RSE29</strain>
    </source>
</reference>
<evidence type="ECO:0000313" key="2">
    <source>
        <dbReference type="EMBL" id="AZS96057.1"/>
    </source>
</evidence>
<name>A0A3Q9MC55_SALET</name>
<protein>
    <submittedName>
        <fullName evidence="5">Adhesin</fullName>
    </submittedName>
</protein>
<keyword evidence="1" id="KW-0472">Membrane</keyword>
<evidence type="ECO:0000313" key="5">
    <source>
        <dbReference type="EMBL" id="AZT29552.1"/>
    </source>
</evidence>
<keyword evidence="1" id="KW-0812">Transmembrane</keyword>
<evidence type="ECO:0000313" key="3">
    <source>
        <dbReference type="EMBL" id="AZT04321.1"/>
    </source>
</evidence>
<evidence type="ECO:0000256" key="1">
    <source>
        <dbReference type="SAM" id="Phobius"/>
    </source>
</evidence>
<feature type="transmembrane region" description="Helical" evidence="1">
    <location>
        <begin position="21"/>
        <end position="40"/>
    </location>
</feature>
<dbReference type="EMBL" id="CP034718">
    <property type="protein sequence ID" value="AZT12662.1"/>
    <property type="molecule type" value="Genomic_DNA"/>
</dbReference>
<keyword evidence="1" id="KW-1133">Transmembrane helix</keyword>
<gene>
    <name evidence="5" type="ORF">ELZ69_14770</name>
    <name evidence="4" type="ORF">ELZ75_14450</name>
    <name evidence="2" type="ORF">ELZ95_14435</name>
    <name evidence="3" type="ORF">ELZ96_14450</name>
</gene>
<accession>A0A3Q9MC55</accession>
<organism evidence="5">
    <name type="scientific">Salmonella enterica subsp. enterica serovar Moero</name>
    <dbReference type="NCBI Taxonomy" id="2500154"/>
    <lineage>
        <taxon>Bacteria</taxon>
        <taxon>Pseudomonadati</taxon>
        <taxon>Pseudomonadota</taxon>
        <taxon>Gammaproteobacteria</taxon>
        <taxon>Enterobacterales</taxon>
        <taxon>Enterobacteriaceae</taxon>
        <taxon>Salmonella</taxon>
    </lineage>
</organism>
<sequence>MYGKIIFQKFDLQGIDKVLKYIGFILVLMLSGIVGCAATEPGNIPLDGLNTNSFDIGEITDGEITDDLRHSTCTLRLADNKKEDSYNYIEGAICPAGGEECTYSAIMKLNGNITILKQISSGENDSVYKNKDFSIFIKQIPVAEQNDDEGSDIKATIVVKTKSDEKTLNMTGYCGV</sequence>
<proteinExistence type="predicted"/>
<dbReference type="EMBL" id="CP034722">
    <property type="protein sequence ID" value="AZT29552.1"/>
    <property type="molecule type" value="Genomic_DNA"/>
</dbReference>
<dbReference type="EMBL" id="CP034705">
    <property type="protein sequence ID" value="AZT04321.1"/>
    <property type="molecule type" value="Genomic_DNA"/>
</dbReference>
<dbReference type="AlphaFoldDB" id="A0A3Q9MC55"/>
<evidence type="ECO:0000313" key="4">
    <source>
        <dbReference type="EMBL" id="AZT12662.1"/>
    </source>
</evidence>
<dbReference type="EMBL" id="CP034706">
    <property type="protein sequence ID" value="AZS96057.1"/>
    <property type="molecule type" value="Genomic_DNA"/>
</dbReference>